<dbReference type="GO" id="GO:0004519">
    <property type="term" value="F:endonuclease activity"/>
    <property type="evidence" value="ECO:0007669"/>
    <property type="project" value="UniProtKB-KW"/>
</dbReference>
<dbReference type="EnsemblBacteria" id="AAS97315">
    <property type="protein sequence ID" value="AAS97315"/>
    <property type="gene ID" value="DVU_2843"/>
</dbReference>
<dbReference type="OrthoDB" id="9801520at2"/>
<dbReference type="SMR" id="Q727L2"/>
<evidence type="ECO:0000256" key="4">
    <source>
        <dbReference type="ARBA" id="ARBA00022801"/>
    </source>
</evidence>
<evidence type="ECO:0000256" key="6">
    <source>
        <dbReference type="PIRNR" id="PIRNR018267"/>
    </source>
</evidence>
<evidence type="ECO:0000313" key="8">
    <source>
        <dbReference type="Proteomes" id="UP000002194"/>
    </source>
</evidence>
<dbReference type="RefSeq" id="WP_010940109.1">
    <property type="nucleotide sequence ID" value="NC_002937.3"/>
</dbReference>
<keyword evidence="5 6" id="KW-0234">DNA repair</keyword>
<comment type="function">
    <text evidence="6">May nick specific sequences that contain T:G mispairs resulting from m5C-deamination.</text>
</comment>
<keyword evidence="2 6" id="KW-0255">Endonuclease</keyword>
<accession>Q727L2</accession>
<comment type="similarity">
    <text evidence="6">Belongs to the vsr family.</text>
</comment>
<dbReference type="PaxDb" id="882-DVU_2843"/>
<gene>
    <name evidence="7" type="ordered locus">DVU_2843</name>
</gene>
<dbReference type="REBASE" id="7930">
    <property type="entry name" value="V.DvuORF2842P"/>
</dbReference>
<dbReference type="Gene3D" id="3.40.960.10">
    <property type="entry name" value="VSR Endonuclease"/>
    <property type="match status" value="1"/>
</dbReference>
<evidence type="ECO:0000256" key="3">
    <source>
        <dbReference type="ARBA" id="ARBA00022763"/>
    </source>
</evidence>
<dbReference type="PIRSF" id="PIRSF018267">
    <property type="entry name" value="VSR_endonuc"/>
    <property type="match status" value="1"/>
</dbReference>
<dbReference type="CDD" id="cd00221">
    <property type="entry name" value="Vsr"/>
    <property type="match status" value="1"/>
</dbReference>
<sequence length="136" mass="15624">MADIVDSATRSRMMSGIKGRNTKPERLVRSYLHAAGFRFRLHRKDLPGCPDIVLPRYRAIIFVHGCFWHRHEGCNLASFPATRVDFWESKFAANVERDRRNETALAEAGWRVIIIWECQIRAGELSWLPDAITGQG</sequence>
<dbReference type="EMBL" id="AE017285">
    <property type="protein sequence ID" value="AAS97315.1"/>
    <property type="molecule type" value="Genomic_DNA"/>
</dbReference>
<dbReference type="EC" id="3.1.-.-" evidence="6"/>
<dbReference type="GO" id="GO:0006298">
    <property type="term" value="P:mismatch repair"/>
    <property type="evidence" value="ECO:0007669"/>
    <property type="project" value="UniProtKB-UniRule"/>
</dbReference>
<dbReference type="KEGG" id="dvu:DVU_2843"/>
<keyword evidence="8" id="KW-1185">Reference proteome</keyword>
<dbReference type="InterPro" id="IPR004603">
    <property type="entry name" value="DNA_mismatch_endonuc_vsr"/>
</dbReference>
<dbReference type="eggNOG" id="COG3727">
    <property type="taxonomic scope" value="Bacteria"/>
</dbReference>
<keyword evidence="1 6" id="KW-0540">Nuclease</keyword>
<evidence type="ECO:0000256" key="1">
    <source>
        <dbReference type="ARBA" id="ARBA00022722"/>
    </source>
</evidence>
<dbReference type="AlphaFoldDB" id="Q727L2"/>
<keyword evidence="4 6" id="KW-0378">Hydrolase</keyword>
<dbReference type="NCBIfam" id="TIGR00632">
    <property type="entry name" value="vsr"/>
    <property type="match status" value="1"/>
</dbReference>
<evidence type="ECO:0000256" key="2">
    <source>
        <dbReference type="ARBA" id="ARBA00022759"/>
    </source>
</evidence>
<organism evidence="7 8">
    <name type="scientific">Nitratidesulfovibrio vulgaris (strain ATCC 29579 / DSM 644 / CCUG 34227 / NCIMB 8303 / VKM B-1760 / Hildenborough)</name>
    <name type="common">Desulfovibrio vulgaris</name>
    <dbReference type="NCBI Taxonomy" id="882"/>
    <lineage>
        <taxon>Bacteria</taxon>
        <taxon>Pseudomonadati</taxon>
        <taxon>Thermodesulfobacteriota</taxon>
        <taxon>Desulfovibrionia</taxon>
        <taxon>Desulfovibrionales</taxon>
        <taxon>Desulfovibrionaceae</taxon>
        <taxon>Nitratidesulfovibrio</taxon>
    </lineage>
</organism>
<reference evidence="7 8" key="1">
    <citation type="journal article" date="2004" name="Nat. Biotechnol.">
        <title>The genome sequence of the anaerobic, sulfate-reducing bacterium Desulfovibrio vulgaris Hildenborough.</title>
        <authorList>
            <person name="Heidelberg J.F."/>
            <person name="Seshadri R."/>
            <person name="Haveman S.A."/>
            <person name="Hemme C.L."/>
            <person name="Paulsen I.T."/>
            <person name="Kolonay J.F."/>
            <person name="Eisen J.A."/>
            <person name="Ward N."/>
            <person name="Methe B."/>
            <person name="Brinkac L.M."/>
            <person name="Daugherty S.C."/>
            <person name="Deboy R.T."/>
            <person name="Dodson R.J."/>
            <person name="Durkin A.S."/>
            <person name="Madupu R."/>
            <person name="Nelson W.C."/>
            <person name="Sullivan S.A."/>
            <person name="Fouts D."/>
            <person name="Haft D.H."/>
            <person name="Selengut J."/>
            <person name="Peterson J.D."/>
            <person name="Davidsen T.M."/>
            <person name="Zafar N."/>
            <person name="Zhou L."/>
            <person name="Radune D."/>
            <person name="Dimitrov G."/>
            <person name="Hance M."/>
            <person name="Tran K."/>
            <person name="Khouri H."/>
            <person name="Gill J."/>
            <person name="Utterback T.R."/>
            <person name="Feldblyum T.V."/>
            <person name="Wall J.D."/>
            <person name="Voordouw G."/>
            <person name="Fraser C.M."/>
        </authorList>
    </citation>
    <scope>NUCLEOTIDE SEQUENCE [LARGE SCALE GENOMIC DNA]</scope>
    <source>
        <strain evidence="8">ATCC 29579 / DSM 644 / NCIMB 8303 / VKM B-1760 / Hildenborough</strain>
    </source>
</reference>
<dbReference type="Proteomes" id="UP000002194">
    <property type="component" value="Chromosome"/>
</dbReference>
<evidence type="ECO:0000256" key="5">
    <source>
        <dbReference type="ARBA" id="ARBA00023204"/>
    </source>
</evidence>
<dbReference type="Pfam" id="PF03852">
    <property type="entry name" value="Vsr"/>
    <property type="match status" value="1"/>
</dbReference>
<dbReference type="HOGENOM" id="CLU_111913_1_1_7"/>
<dbReference type="PhylomeDB" id="Q727L2"/>
<dbReference type="InterPro" id="IPR011335">
    <property type="entry name" value="Restrct_endonuc-II-like"/>
</dbReference>
<dbReference type="GO" id="GO:0016787">
    <property type="term" value="F:hydrolase activity"/>
    <property type="evidence" value="ECO:0007669"/>
    <property type="project" value="UniProtKB-KW"/>
</dbReference>
<evidence type="ECO:0000313" key="7">
    <source>
        <dbReference type="EMBL" id="AAS97315.1"/>
    </source>
</evidence>
<dbReference type="STRING" id="882.DVU_2843"/>
<keyword evidence="3 6" id="KW-0227">DNA damage</keyword>
<proteinExistence type="inferred from homology"/>
<dbReference type="SUPFAM" id="SSF52980">
    <property type="entry name" value="Restriction endonuclease-like"/>
    <property type="match status" value="1"/>
</dbReference>
<name>Q727L2_NITV2</name>
<protein>
    <recommendedName>
        <fullName evidence="6">Very short patch repair endonuclease</fullName>
        <ecNumber evidence="6">3.1.-.-</ecNumber>
    </recommendedName>
</protein>